<dbReference type="PANTHER" id="PTHR37299">
    <property type="entry name" value="TRANSCRIPTIONAL REGULATOR-RELATED"/>
    <property type="match status" value="1"/>
</dbReference>
<evidence type="ECO:0000259" key="3">
    <source>
        <dbReference type="SMART" id="SM00850"/>
    </source>
</evidence>
<dbReference type="SUPFAM" id="SSF52172">
    <property type="entry name" value="CheY-like"/>
    <property type="match status" value="1"/>
</dbReference>
<protein>
    <submittedName>
        <fullName evidence="4">LytTR family DNA-binding domain-containing protein</fullName>
    </submittedName>
</protein>
<accession>A0ABZ0I5Q7</accession>
<name>A0ABZ0I5Q7_9GAMM</name>
<dbReference type="SMART" id="SM00850">
    <property type="entry name" value="LytTR"/>
    <property type="match status" value="1"/>
</dbReference>
<feature type="domain" description="HTH LytTR-type" evidence="3">
    <location>
        <begin position="165"/>
        <end position="262"/>
    </location>
</feature>
<dbReference type="InterPro" id="IPR011006">
    <property type="entry name" value="CheY-like_superfamily"/>
</dbReference>
<dbReference type="GO" id="GO:0003677">
    <property type="term" value="F:DNA binding"/>
    <property type="evidence" value="ECO:0007669"/>
    <property type="project" value="UniProtKB-KW"/>
</dbReference>
<dbReference type="RefSeq" id="WP_407349193.1">
    <property type="nucleotide sequence ID" value="NZ_CP136864.1"/>
</dbReference>
<evidence type="ECO:0000256" key="1">
    <source>
        <dbReference type="ARBA" id="ARBA00023012"/>
    </source>
</evidence>
<evidence type="ECO:0000259" key="2">
    <source>
        <dbReference type="SMART" id="SM00448"/>
    </source>
</evidence>
<organism evidence="4 5">
    <name type="scientific">Congregibacter variabilis</name>
    <dbReference type="NCBI Taxonomy" id="3081200"/>
    <lineage>
        <taxon>Bacteria</taxon>
        <taxon>Pseudomonadati</taxon>
        <taxon>Pseudomonadota</taxon>
        <taxon>Gammaproteobacteria</taxon>
        <taxon>Cellvibrionales</taxon>
        <taxon>Halieaceae</taxon>
        <taxon>Congregibacter</taxon>
    </lineage>
</organism>
<dbReference type="Proteomes" id="UP001626537">
    <property type="component" value="Chromosome"/>
</dbReference>
<dbReference type="Gene3D" id="3.40.50.2300">
    <property type="match status" value="1"/>
</dbReference>
<dbReference type="PANTHER" id="PTHR37299:SF1">
    <property type="entry name" value="STAGE 0 SPORULATION PROTEIN A HOMOLOG"/>
    <property type="match status" value="1"/>
</dbReference>
<reference evidence="4 5" key="1">
    <citation type="submission" date="2023-10" db="EMBL/GenBank/DDBJ databases">
        <title>Two novel species belonging to the OM43/NOR5 clade.</title>
        <authorList>
            <person name="Park M."/>
        </authorList>
    </citation>
    <scope>NUCLEOTIDE SEQUENCE [LARGE SCALE GENOMIC DNA]</scope>
    <source>
        <strain evidence="4 5">IMCC43200</strain>
    </source>
</reference>
<sequence length="262" mass="28838">MRVLVVDDEPLARDLLLELLSDSPDLEVVGSASSGREALAAIRSHRPDLVLLDIEMPGMNGFEVVESLQADDCMPLVIFATAFNQYAVDAFDKNAVDYILKPVDGARLQKALLRARGRLLDGSKAKLLQAITAVGQQPGREALSVEEALESYSDAVGRLPVRQGDSVQLLELDDIEWVDAAGDYMCVHSGGETFILRCTMKQLSDRLSLGPFARIHRSTLVNLNKILEITPLTKGECMLHLGDDTRLKVSRNYRSTIQHLLV</sequence>
<dbReference type="EMBL" id="CP136864">
    <property type="protein sequence ID" value="WOJ94556.1"/>
    <property type="molecule type" value="Genomic_DNA"/>
</dbReference>
<dbReference type="Gene3D" id="2.40.50.1020">
    <property type="entry name" value="LytTr DNA-binding domain"/>
    <property type="match status" value="1"/>
</dbReference>
<gene>
    <name evidence="4" type="ORF">R0135_05175</name>
</gene>
<dbReference type="SMART" id="SM00448">
    <property type="entry name" value="REC"/>
    <property type="match status" value="1"/>
</dbReference>
<dbReference type="InterPro" id="IPR007492">
    <property type="entry name" value="LytTR_DNA-bd_dom"/>
</dbReference>
<evidence type="ECO:0000313" key="4">
    <source>
        <dbReference type="EMBL" id="WOJ94556.1"/>
    </source>
</evidence>
<feature type="domain" description="Response regulatory" evidence="2">
    <location>
        <begin position="1"/>
        <end position="112"/>
    </location>
</feature>
<dbReference type="Pfam" id="PF00072">
    <property type="entry name" value="Response_reg"/>
    <property type="match status" value="1"/>
</dbReference>
<keyword evidence="1" id="KW-0902">Two-component regulatory system</keyword>
<proteinExistence type="predicted"/>
<keyword evidence="4" id="KW-0238">DNA-binding</keyword>
<dbReference type="InterPro" id="IPR001789">
    <property type="entry name" value="Sig_transdc_resp-reg_receiver"/>
</dbReference>
<dbReference type="InterPro" id="IPR046947">
    <property type="entry name" value="LytR-like"/>
</dbReference>
<evidence type="ECO:0000313" key="5">
    <source>
        <dbReference type="Proteomes" id="UP001626537"/>
    </source>
</evidence>
<dbReference type="Pfam" id="PF04397">
    <property type="entry name" value="LytTR"/>
    <property type="match status" value="1"/>
</dbReference>
<keyword evidence="5" id="KW-1185">Reference proteome</keyword>